<dbReference type="GO" id="GO:0043022">
    <property type="term" value="F:ribosome binding"/>
    <property type="evidence" value="ECO:0007669"/>
    <property type="project" value="UniProtKB-ARBA"/>
</dbReference>
<keyword evidence="3 4" id="KW-0648">Protein biosynthesis</keyword>
<dbReference type="InterPro" id="IPR036788">
    <property type="entry name" value="T_IF-3_C_sf"/>
</dbReference>
<evidence type="ECO:0000256" key="5">
    <source>
        <dbReference type="NCBIfam" id="TIGR00168"/>
    </source>
</evidence>
<dbReference type="GO" id="GO:0003743">
    <property type="term" value="F:translation initiation factor activity"/>
    <property type="evidence" value="ECO:0007669"/>
    <property type="project" value="UniProtKB-UniRule"/>
</dbReference>
<dbReference type="InterPro" id="IPR036787">
    <property type="entry name" value="T_IF-3_N_sf"/>
</dbReference>
<organism evidence="9 10">
    <name type="scientific">Alkalicella caledoniensis</name>
    <dbReference type="NCBI Taxonomy" id="2731377"/>
    <lineage>
        <taxon>Bacteria</taxon>
        <taxon>Bacillati</taxon>
        <taxon>Bacillota</taxon>
        <taxon>Clostridia</taxon>
        <taxon>Eubacteriales</taxon>
        <taxon>Proteinivoracaceae</taxon>
        <taxon>Alkalicella</taxon>
    </lineage>
</organism>
<feature type="domain" description="Translation initiation factor 3 C-terminal" evidence="7">
    <location>
        <begin position="77"/>
        <end position="162"/>
    </location>
</feature>
<dbReference type="HAMAP" id="MF_00080">
    <property type="entry name" value="IF_3"/>
    <property type="match status" value="1"/>
</dbReference>
<comment type="subcellular location">
    <subcellularLocation>
        <location evidence="4 6">Cytoplasm</location>
    </subcellularLocation>
</comment>
<comment type="similarity">
    <text evidence="1 4 6">Belongs to the IF-3 family.</text>
</comment>
<accession>A0A7G9WDE5</accession>
<keyword evidence="10" id="KW-1185">Reference proteome</keyword>
<dbReference type="InterPro" id="IPR019813">
    <property type="entry name" value="Translation_initiation_fac3_CS"/>
</dbReference>
<feature type="domain" description="Translation initiation factor 3 N-terminal" evidence="8">
    <location>
        <begin position="1"/>
        <end position="70"/>
    </location>
</feature>
<dbReference type="Pfam" id="PF05198">
    <property type="entry name" value="IF3_N"/>
    <property type="match status" value="1"/>
</dbReference>
<dbReference type="Gene3D" id="3.10.20.80">
    <property type="entry name" value="Translation initiation factor 3 (IF-3), N-terminal domain"/>
    <property type="match status" value="1"/>
</dbReference>
<reference evidence="9 10" key="1">
    <citation type="submission" date="2020-07" db="EMBL/GenBank/DDBJ databases">
        <title>Alkalicella. sp. LB2 genome.</title>
        <authorList>
            <person name="Postec A."/>
            <person name="Quemeneur M."/>
        </authorList>
    </citation>
    <scope>NUCLEOTIDE SEQUENCE [LARGE SCALE GENOMIC DNA]</scope>
    <source>
        <strain evidence="9 10">LB2</strain>
    </source>
</reference>
<dbReference type="InterPro" id="IPR019815">
    <property type="entry name" value="Translation_initiation_fac_3_C"/>
</dbReference>
<evidence type="ECO:0000256" key="3">
    <source>
        <dbReference type="ARBA" id="ARBA00022917"/>
    </source>
</evidence>
<evidence type="ECO:0000256" key="1">
    <source>
        <dbReference type="ARBA" id="ARBA00005439"/>
    </source>
</evidence>
<dbReference type="PANTHER" id="PTHR10938:SF0">
    <property type="entry name" value="TRANSLATION INITIATION FACTOR IF-3, MITOCHONDRIAL"/>
    <property type="match status" value="1"/>
</dbReference>
<gene>
    <name evidence="4" type="primary">infC</name>
    <name evidence="9" type="ORF">HYG86_13420</name>
</gene>
<dbReference type="InterPro" id="IPR001288">
    <property type="entry name" value="Translation_initiation_fac_3"/>
</dbReference>
<dbReference type="KEGG" id="acae:HYG86_13420"/>
<dbReference type="GO" id="GO:0032790">
    <property type="term" value="P:ribosome disassembly"/>
    <property type="evidence" value="ECO:0007669"/>
    <property type="project" value="TreeGrafter"/>
</dbReference>
<dbReference type="SUPFAM" id="SSF54364">
    <property type="entry name" value="Translation initiation factor IF3, N-terminal domain"/>
    <property type="match status" value="1"/>
</dbReference>
<dbReference type="FunFam" id="3.10.20.80:FF:000001">
    <property type="entry name" value="Translation initiation factor IF-3"/>
    <property type="match status" value="1"/>
</dbReference>
<dbReference type="EMBL" id="CP058559">
    <property type="protein sequence ID" value="QNO16707.1"/>
    <property type="molecule type" value="Genomic_DNA"/>
</dbReference>
<dbReference type="AlphaFoldDB" id="A0A7G9WDE5"/>
<keyword evidence="2 4" id="KW-0396">Initiation factor</keyword>
<name>A0A7G9WDE5_ALKCA</name>
<dbReference type="PROSITE" id="PS00938">
    <property type="entry name" value="IF3"/>
    <property type="match status" value="1"/>
</dbReference>
<dbReference type="InterPro" id="IPR019814">
    <property type="entry name" value="Translation_initiation_fac_3_N"/>
</dbReference>
<dbReference type="FunFam" id="3.30.110.10:FF:000001">
    <property type="entry name" value="Translation initiation factor IF-3"/>
    <property type="match status" value="1"/>
</dbReference>
<dbReference type="GO" id="GO:0016020">
    <property type="term" value="C:membrane"/>
    <property type="evidence" value="ECO:0007669"/>
    <property type="project" value="TreeGrafter"/>
</dbReference>
<comment type="subunit">
    <text evidence="4 6">Monomer.</text>
</comment>
<evidence type="ECO:0000256" key="6">
    <source>
        <dbReference type="RuleBase" id="RU000646"/>
    </source>
</evidence>
<comment type="function">
    <text evidence="4 6">IF-3 binds to the 30S ribosomal subunit and shifts the equilibrium between 70S ribosomes and their 50S and 30S subunits in favor of the free subunits, thus enhancing the availability of 30S subunits on which protein synthesis initiation begins.</text>
</comment>
<evidence type="ECO:0000256" key="4">
    <source>
        <dbReference type="HAMAP-Rule" id="MF_00080"/>
    </source>
</evidence>
<proteinExistence type="inferred from homology"/>
<evidence type="ECO:0000256" key="2">
    <source>
        <dbReference type="ARBA" id="ARBA00022540"/>
    </source>
</evidence>
<dbReference type="Proteomes" id="UP000516160">
    <property type="component" value="Chromosome"/>
</dbReference>
<evidence type="ECO:0000313" key="9">
    <source>
        <dbReference type="EMBL" id="QNO16707.1"/>
    </source>
</evidence>
<dbReference type="Pfam" id="PF00707">
    <property type="entry name" value="IF3_C"/>
    <property type="match status" value="1"/>
</dbReference>
<protein>
    <recommendedName>
        <fullName evidence="4 5">Translation initiation factor IF-3</fullName>
    </recommendedName>
</protein>
<evidence type="ECO:0000313" key="10">
    <source>
        <dbReference type="Proteomes" id="UP000516160"/>
    </source>
</evidence>
<evidence type="ECO:0000259" key="7">
    <source>
        <dbReference type="Pfam" id="PF00707"/>
    </source>
</evidence>
<dbReference type="Gene3D" id="3.30.110.10">
    <property type="entry name" value="Translation initiation factor 3 (IF-3), C-terminal domain"/>
    <property type="match status" value="1"/>
</dbReference>
<dbReference type="PANTHER" id="PTHR10938">
    <property type="entry name" value="TRANSLATION INITIATION FACTOR IF-3"/>
    <property type="match status" value="1"/>
</dbReference>
<dbReference type="SUPFAM" id="SSF55200">
    <property type="entry name" value="Translation initiation factor IF3, C-terminal domain"/>
    <property type="match status" value="1"/>
</dbReference>
<evidence type="ECO:0000259" key="8">
    <source>
        <dbReference type="Pfam" id="PF05198"/>
    </source>
</evidence>
<dbReference type="GO" id="GO:0005829">
    <property type="term" value="C:cytosol"/>
    <property type="evidence" value="ECO:0007669"/>
    <property type="project" value="TreeGrafter"/>
</dbReference>
<sequence>MNEEIKVKEIRLIDEEGNQVGVTATKEALKTAQAKNLDLVEIAPQAKPPVCRIMDYGKYKYEQSKREKEARKNQHVITVKEIQVRPKIDEHDYQTKLRNIIKFLEGKDKVKVTIRFRGREVAYANQGKEICERIAETTKEIAVVEKPAKLEGRNMIMVLAPK</sequence>
<keyword evidence="4" id="KW-0963">Cytoplasm</keyword>
<dbReference type="NCBIfam" id="TIGR00168">
    <property type="entry name" value="infC"/>
    <property type="match status" value="1"/>
</dbReference>